<evidence type="ECO:0000259" key="3">
    <source>
        <dbReference type="Pfam" id="PF13778"/>
    </source>
</evidence>
<evidence type="ECO:0000256" key="2">
    <source>
        <dbReference type="SAM" id="SignalP"/>
    </source>
</evidence>
<dbReference type="Proteomes" id="UP001265259">
    <property type="component" value="Unassembled WGS sequence"/>
</dbReference>
<feature type="signal peptide" evidence="2">
    <location>
        <begin position="1"/>
        <end position="26"/>
    </location>
</feature>
<feature type="domain" description="DUF4174" evidence="3">
    <location>
        <begin position="68"/>
        <end position="169"/>
    </location>
</feature>
<evidence type="ECO:0000313" key="4">
    <source>
        <dbReference type="EMBL" id="MDT0682136.1"/>
    </source>
</evidence>
<gene>
    <name evidence="4" type="ORF">RM543_05530</name>
</gene>
<feature type="chain" id="PRO_5047376010" evidence="2">
    <location>
        <begin position="27"/>
        <end position="179"/>
    </location>
</feature>
<protein>
    <submittedName>
        <fullName evidence="4">DUF4174 domain-containing protein</fullName>
    </submittedName>
</protein>
<reference evidence="4 5" key="1">
    <citation type="submission" date="2023-09" db="EMBL/GenBank/DDBJ databases">
        <authorList>
            <person name="Rey-Velasco X."/>
        </authorList>
    </citation>
    <scope>NUCLEOTIDE SEQUENCE [LARGE SCALE GENOMIC DNA]</scope>
    <source>
        <strain evidence="4 5">F158</strain>
    </source>
</reference>
<dbReference type="Pfam" id="PF13778">
    <property type="entry name" value="DUF4174"/>
    <property type="match status" value="1"/>
</dbReference>
<proteinExistence type="predicted"/>
<dbReference type="EMBL" id="JAVRHL010000002">
    <property type="protein sequence ID" value="MDT0682136.1"/>
    <property type="molecule type" value="Genomic_DNA"/>
</dbReference>
<evidence type="ECO:0000313" key="5">
    <source>
        <dbReference type="Proteomes" id="UP001265259"/>
    </source>
</evidence>
<evidence type="ECO:0000256" key="1">
    <source>
        <dbReference type="ARBA" id="ARBA00022729"/>
    </source>
</evidence>
<comment type="caution">
    <text evidence="4">The sequence shown here is derived from an EMBL/GenBank/DDBJ whole genome shotgun (WGS) entry which is preliminary data.</text>
</comment>
<organism evidence="4 5">
    <name type="scientific">Tropicimonas omnivorans</name>
    <dbReference type="NCBI Taxonomy" id="3075590"/>
    <lineage>
        <taxon>Bacteria</taxon>
        <taxon>Pseudomonadati</taxon>
        <taxon>Pseudomonadota</taxon>
        <taxon>Alphaproteobacteria</taxon>
        <taxon>Rhodobacterales</taxon>
        <taxon>Roseobacteraceae</taxon>
        <taxon>Tropicimonas</taxon>
    </lineage>
</organism>
<accession>A0ABU3DEJ3</accession>
<sequence length="179" mass="19754">MHVHATFRFLALAGALFLIGGSALFAQTDAPEGEDALAVGADPLPEDAPEPPDADLPLEIRDAAEVDLADYLWTRRPIVVFADTPADPRFIEQVELLSARPDELISRDVIVVTDTDPDARSGVRSQLRPRGFALVIMGKDGRVELRKPFPWDVREISRTIDKMPLRQNEMREQRSGGGS</sequence>
<dbReference type="InterPro" id="IPR025232">
    <property type="entry name" value="DUF4174"/>
</dbReference>
<name>A0ABU3DEJ3_9RHOB</name>
<keyword evidence="1 2" id="KW-0732">Signal</keyword>
<dbReference type="RefSeq" id="WP_311689914.1">
    <property type="nucleotide sequence ID" value="NZ_JAVRHL010000002.1"/>
</dbReference>
<keyword evidence="5" id="KW-1185">Reference proteome</keyword>